<evidence type="ECO:0000313" key="5">
    <source>
        <dbReference type="RefSeq" id="XP_019082654.1"/>
    </source>
</evidence>
<reference evidence="4" key="1">
    <citation type="journal article" date="2014" name="Nat. Commun.">
        <title>The emerging biofuel crop Camelina sativa retains a highly undifferentiated hexaploid genome structure.</title>
        <authorList>
            <person name="Kagale S."/>
            <person name="Koh C."/>
            <person name="Nixon J."/>
            <person name="Bollina V."/>
            <person name="Clarke W.E."/>
            <person name="Tuteja R."/>
            <person name="Spillane C."/>
            <person name="Robinson S.J."/>
            <person name="Links M.G."/>
            <person name="Clarke C."/>
            <person name="Higgins E.E."/>
            <person name="Huebert T."/>
            <person name="Sharpe A.G."/>
            <person name="Parkin I.A."/>
        </authorList>
    </citation>
    <scope>NUCLEOTIDE SEQUENCE [LARGE SCALE GENOMIC DNA]</scope>
    <source>
        <strain evidence="4">cv. DH55</strain>
    </source>
</reference>
<reference evidence="5" key="2">
    <citation type="submission" date="2025-08" db="UniProtKB">
        <authorList>
            <consortium name="RefSeq"/>
        </authorList>
    </citation>
    <scope>IDENTIFICATION</scope>
    <source>
        <tissue evidence="5">Leaf</tissue>
    </source>
</reference>
<evidence type="ECO:0000259" key="3">
    <source>
        <dbReference type="Pfam" id="PF03372"/>
    </source>
</evidence>
<evidence type="ECO:0000259" key="2">
    <source>
        <dbReference type="Pfam" id="PF00078"/>
    </source>
</evidence>
<dbReference type="Gene3D" id="3.60.10.10">
    <property type="entry name" value="Endonuclease/exonuclease/phosphatase"/>
    <property type="match status" value="1"/>
</dbReference>
<dbReference type="Gene3D" id="4.10.60.10">
    <property type="entry name" value="Zinc finger, CCHC-type"/>
    <property type="match status" value="1"/>
</dbReference>
<evidence type="ECO:0000256" key="1">
    <source>
        <dbReference type="SAM" id="MobiDB-lite"/>
    </source>
</evidence>
<feature type="compositionally biased region" description="Polar residues" evidence="1">
    <location>
        <begin position="189"/>
        <end position="234"/>
    </location>
</feature>
<dbReference type="InterPro" id="IPR036691">
    <property type="entry name" value="Endo/exonu/phosph_ase_sf"/>
</dbReference>
<feature type="domain" description="Reverse transcriptase" evidence="2">
    <location>
        <begin position="709"/>
        <end position="814"/>
    </location>
</feature>
<gene>
    <name evidence="5" type="primary">LOC109125477</name>
</gene>
<dbReference type="SUPFAM" id="SSF56219">
    <property type="entry name" value="DNase I-like"/>
    <property type="match status" value="1"/>
</dbReference>
<accession>A0ABM1Q7B6</accession>
<dbReference type="GeneID" id="109125477"/>
<feature type="compositionally biased region" description="Polar residues" evidence="1">
    <location>
        <begin position="139"/>
        <end position="153"/>
    </location>
</feature>
<feature type="compositionally biased region" description="Basic residues" evidence="1">
    <location>
        <begin position="119"/>
        <end position="132"/>
    </location>
</feature>
<dbReference type="RefSeq" id="XP_019082654.1">
    <property type="nucleotide sequence ID" value="XM_019227109.1"/>
</dbReference>
<feature type="compositionally biased region" description="Polar residues" evidence="1">
    <location>
        <begin position="165"/>
        <end position="181"/>
    </location>
</feature>
<sequence>MKLLPFQFFHEEGLHRIASLVGKPQCLNPSTANKTNLEVAKVLTIIDPRKPLQEAVNVQFDSGEIRRVLVSSPWMPLVCAHCKELGHSLRHCRSAPITCSSYQSTTHLPDACPQNHAQAPKKRRSHRRRRSKTPAPSRMSDTLSTSIATTSQPPRGRSKALQEWQVKSTGEANEKPSVQDSNHCDSQLHKGQQPQHSQAMRLSETLPPQLTAKASDQESLQFSQATPRTANTISPPHEPSVIVGDSDSGSQLQSDADIEPDSSDIPSTDSKEARFTRVLSKRQRKIQRASHRRGFKKWFRARKPIFGGLIETHVKQPKEVKFINNLLPGWFFEENYSFSELRKIWVIWDSSVQVVVVEKSLQMVTCEVLFPGEQSWIVVSIVYAANEAERELWLEIVALGASQLVSSRPWIVMGDFNQILNPHEHSEQPSLNVDRRIRDFRSCLLDAELTDLTYKGNFFTWWNKNESRPIAKKLDRILVSKKLKALKRPIKEFSKSNYSDLEKRTREAHEVLLSRQNRTLADPSTTNATLELEAQRTWASLAAAEESFFLQKSRVTWFAEGDGNTRYFHRMTNARKSINSIHSLTDDNGNRYKSQEEISEYCADYFANLLNDVQEPYTMEQEDMNLLLSFRCSPEQATELEKQFSDEDIKAAFFSLPKNKACGPNGFPVEFYKEASSVVGPEVTTAIREFFTSGCLLKQWNSTTLVLIPKTANASSAVDFRPISCLNTLYKVIAKLLTNRLQSLPASVISLSQSAFLPGRSLSENVLLATELVHGYNWRNISPRGMLKVDLRKAFNTVRWEFVIADLGAIQVPDRFGFTNASPPPLSRSQ</sequence>
<dbReference type="InterPro" id="IPR000477">
    <property type="entry name" value="RT_dom"/>
</dbReference>
<evidence type="ECO:0000313" key="4">
    <source>
        <dbReference type="Proteomes" id="UP000694864"/>
    </source>
</evidence>
<dbReference type="Pfam" id="PF00078">
    <property type="entry name" value="RVT_1"/>
    <property type="match status" value="1"/>
</dbReference>
<keyword evidence="4" id="KW-1185">Reference proteome</keyword>
<name>A0ABM1Q7B6_CAMSA</name>
<dbReference type="PANTHER" id="PTHR19446">
    <property type="entry name" value="REVERSE TRANSCRIPTASES"/>
    <property type="match status" value="1"/>
</dbReference>
<feature type="domain" description="Endonuclease/exonuclease/phosphatase" evidence="3">
    <location>
        <begin position="294"/>
        <end position="486"/>
    </location>
</feature>
<dbReference type="InterPro" id="IPR005135">
    <property type="entry name" value="Endo/exonuclease/phosphatase"/>
</dbReference>
<dbReference type="Proteomes" id="UP000694864">
    <property type="component" value="Chromosome 7"/>
</dbReference>
<dbReference type="CDD" id="cd01650">
    <property type="entry name" value="RT_nLTR_like"/>
    <property type="match status" value="1"/>
</dbReference>
<protein>
    <submittedName>
        <fullName evidence="5">Uncharacterized protein LOC109125477</fullName>
    </submittedName>
</protein>
<feature type="region of interest" description="Disordered" evidence="1">
    <location>
        <begin position="108"/>
        <end position="276"/>
    </location>
</feature>
<feature type="compositionally biased region" description="Low complexity" evidence="1">
    <location>
        <begin position="244"/>
        <end position="255"/>
    </location>
</feature>
<dbReference type="Pfam" id="PF03372">
    <property type="entry name" value="Exo_endo_phos"/>
    <property type="match status" value="1"/>
</dbReference>
<organism evidence="4 5">
    <name type="scientific">Camelina sativa</name>
    <name type="common">False flax</name>
    <name type="synonym">Myagrum sativum</name>
    <dbReference type="NCBI Taxonomy" id="90675"/>
    <lineage>
        <taxon>Eukaryota</taxon>
        <taxon>Viridiplantae</taxon>
        <taxon>Streptophyta</taxon>
        <taxon>Embryophyta</taxon>
        <taxon>Tracheophyta</taxon>
        <taxon>Spermatophyta</taxon>
        <taxon>Magnoliopsida</taxon>
        <taxon>eudicotyledons</taxon>
        <taxon>Gunneridae</taxon>
        <taxon>Pentapetalae</taxon>
        <taxon>rosids</taxon>
        <taxon>malvids</taxon>
        <taxon>Brassicales</taxon>
        <taxon>Brassicaceae</taxon>
        <taxon>Camelineae</taxon>
        <taxon>Camelina</taxon>
    </lineage>
</organism>
<proteinExistence type="predicted"/>